<dbReference type="PANTHER" id="PTHR37450:SF1">
    <property type="entry name" value="CIPC PROTEIN"/>
    <property type="match status" value="1"/>
</dbReference>
<reference evidence="1" key="1">
    <citation type="journal article" date="2020" name="Nat. Commun.">
        <title>Large-scale genome sequencing of mycorrhizal fungi provides insights into the early evolution of symbiotic traits.</title>
        <authorList>
            <person name="Miyauchi S."/>
            <person name="Kiss E."/>
            <person name="Kuo A."/>
            <person name="Drula E."/>
            <person name="Kohler A."/>
            <person name="Sanchez-Garcia M."/>
            <person name="Morin E."/>
            <person name="Andreopoulos B."/>
            <person name="Barry K.W."/>
            <person name="Bonito G."/>
            <person name="Buee M."/>
            <person name="Carver A."/>
            <person name="Chen C."/>
            <person name="Cichocki N."/>
            <person name="Clum A."/>
            <person name="Culley D."/>
            <person name="Crous P.W."/>
            <person name="Fauchery L."/>
            <person name="Girlanda M."/>
            <person name="Hayes R.D."/>
            <person name="Keri Z."/>
            <person name="LaButti K."/>
            <person name="Lipzen A."/>
            <person name="Lombard V."/>
            <person name="Magnuson J."/>
            <person name="Maillard F."/>
            <person name="Murat C."/>
            <person name="Nolan M."/>
            <person name="Ohm R.A."/>
            <person name="Pangilinan J."/>
            <person name="Pereira M.F."/>
            <person name="Perotto S."/>
            <person name="Peter M."/>
            <person name="Pfister S."/>
            <person name="Riley R."/>
            <person name="Sitrit Y."/>
            <person name="Stielow J.B."/>
            <person name="Szollosi G."/>
            <person name="Zifcakova L."/>
            <person name="Stursova M."/>
            <person name="Spatafora J.W."/>
            <person name="Tedersoo L."/>
            <person name="Vaario L.M."/>
            <person name="Yamada A."/>
            <person name="Yan M."/>
            <person name="Wang P."/>
            <person name="Xu J."/>
            <person name="Bruns T."/>
            <person name="Baldrian P."/>
            <person name="Vilgalys R."/>
            <person name="Dunand C."/>
            <person name="Henrissat B."/>
            <person name="Grigoriev I.V."/>
            <person name="Hibbett D."/>
            <person name="Nagy L.G."/>
            <person name="Martin F.M."/>
        </authorList>
    </citation>
    <scope>NUCLEOTIDE SEQUENCE</scope>
    <source>
        <strain evidence="1">UH-Tt-Lm1</strain>
    </source>
</reference>
<organism evidence="1 2">
    <name type="scientific">Thelephora terrestris</name>
    <dbReference type="NCBI Taxonomy" id="56493"/>
    <lineage>
        <taxon>Eukaryota</taxon>
        <taxon>Fungi</taxon>
        <taxon>Dikarya</taxon>
        <taxon>Basidiomycota</taxon>
        <taxon>Agaricomycotina</taxon>
        <taxon>Agaricomycetes</taxon>
        <taxon>Thelephorales</taxon>
        <taxon>Thelephoraceae</taxon>
        <taxon>Thelephora</taxon>
    </lineage>
</organism>
<reference evidence="1" key="2">
    <citation type="submission" date="2020-11" db="EMBL/GenBank/DDBJ databases">
        <authorList>
            <consortium name="DOE Joint Genome Institute"/>
            <person name="Kuo A."/>
            <person name="Miyauchi S."/>
            <person name="Kiss E."/>
            <person name="Drula E."/>
            <person name="Kohler A."/>
            <person name="Sanchez-Garcia M."/>
            <person name="Andreopoulos B."/>
            <person name="Barry K.W."/>
            <person name="Bonito G."/>
            <person name="Buee M."/>
            <person name="Carver A."/>
            <person name="Chen C."/>
            <person name="Cichocki N."/>
            <person name="Clum A."/>
            <person name="Culley D."/>
            <person name="Crous P.W."/>
            <person name="Fauchery L."/>
            <person name="Girlanda M."/>
            <person name="Hayes R."/>
            <person name="Keri Z."/>
            <person name="Labutti K."/>
            <person name="Lipzen A."/>
            <person name="Lombard V."/>
            <person name="Magnuson J."/>
            <person name="Maillard F."/>
            <person name="Morin E."/>
            <person name="Murat C."/>
            <person name="Nolan M."/>
            <person name="Ohm R."/>
            <person name="Pangilinan J."/>
            <person name="Pereira M."/>
            <person name="Perotto S."/>
            <person name="Peter M."/>
            <person name="Riley R."/>
            <person name="Sitrit Y."/>
            <person name="Stielow B."/>
            <person name="Szollosi G."/>
            <person name="Zifcakova L."/>
            <person name="Stursova M."/>
            <person name="Spatafora J.W."/>
            <person name="Tedersoo L."/>
            <person name="Vaario L.-M."/>
            <person name="Yamada A."/>
            <person name="Yan M."/>
            <person name="Wang P."/>
            <person name="Xu J."/>
            <person name="Bruns T."/>
            <person name="Baldrian P."/>
            <person name="Vilgalys R."/>
            <person name="Henrissat B."/>
            <person name="Grigoriev I.V."/>
            <person name="Hibbett D."/>
            <person name="Nagy L.G."/>
            <person name="Martin F.M."/>
        </authorList>
    </citation>
    <scope>NUCLEOTIDE SEQUENCE</scope>
    <source>
        <strain evidence="1">UH-Tt-Lm1</strain>
    </source>
</reference>
<gene>
    <name evidence="1" type="ORF">BJ322DRAFT_1084922</name>
</gene>
<keyword evidence="2" id="KW-1185">Reference proteome</keyword>
<protein>
    <recommendedName>
        <fullName evidence="3">Phosphoglycerate mutase family protein</fullName>
    </recommendedName>
</protein>
<dbReference type="Pfam" id="PF12585">
    <property type="entry name" value="DUF3759"/>
    <property type="match status" value="1"/>
</dbReference>
<dbReference type="AlphaFoldDB" id="A0A9P6L2Q1"/>
<proteinExistence type="predicted"/>
<comment type="caution">
    <text evidence="1">The sequence shown here is derived from an EMBL/GenBank/DDBJ whole genome shotgun (WGS) entry which is preliminary data.</text>
</comment>
<sequence length="109" mass="12353">MGLFHHESDESQAFNEFGQAKHKSEVSHELLSGAAAFAAAHEYEKYCERNGKPQSHAKAKELLAGFSAAFIDHEVESRGLDFIDKQKAKHEAEKRAKERYDVVEVDEYN</sequence>
<dbReference type="InterPro" id="IPR022234">
    <property type="entry name" value="DUF3759"/>
</dbReference>
<dbReference type="EMBL" id="WIUZ02000017">
    <property type="protein sequence ID" value="KAF9780161.1"/>
    <property type="molecule type" value="Genomic_DNA"/>
</dbReference>
<dbReference type="OrthoDB" id="9895617at2759"/>
<evidence type="ECO:0008006" key="3">
    <source>
        <dbReference type="Google" id="ProtNLM"/>
    </source>
</evidence>
<evidence type="ECO:0000313" key="1">
    <source>
        <dbReference type="EMBL" id="KAF9780161.1"/>
    </source>
</evidence>
<accession>A0A9P6L2Q1</accession>
<dbReference type="Proteomes" id="UP000736335">
    <property type="component" value="Unassembled WGS sequence"/>
</dbReference>
<name>A0A9P6L2Q1_9AGAM</name>
<evidence type="ECO:0000313" key="2">
    <source>
        <dbReference type="Proteomes" id="UP000736335"/>
    </source>
</evidence>
<dbReference type="PANTHER" id="PTHR37450">
    <property type="entry name" value="CIPC PROTEIN"/>
    <property type="match status" value="1"/>
</dbReference>